<gene>
    <name evidence="3" type="ORF">GRG538_LOCUS31863</name>
</gene>
<feature type="transmembrane region" description="Helical" evidence="1">
    <location>
        <begin position="105"/>
        <end position="125"/>
    </location>
</feature>
<evidence type="ECO:0000256" key="1">
    <source>
        <dbReference type="SAM" id="Phobius"/>
    </source>
</evidence>
<evidence type="ECO:0000313" key="3">
    <source>
        <dbReference type="EMBL" id="CAF3759536.1"/>
    </source>
</evidence>
<feature type="chain" id="PRO_5033053946" description="Ig-like domain-containing protein" evidence="2">
    <location>
        <begin position="20"/>
        <end position="135"/>
    </location>
</feature>
<keyword evidence="1" id="KW-1133">Transmembrane helix</keyword>
<organism evidence="3 4">
    <name type="scientific">Rotaria socialis</name>
    <dbReference type="NCBI Taxonomy" id="392032"/>
    <lineage>
        <taxon>Eukaryota</taxon>
        <taxon>Metazoa</taxon>
        <taxon>Spiralia</taxon>
        <taxon>Gnathifera</taxon>
        <taxon>Rotifera</taxon>
        <taxon>Eurotatoria</taxon>
        <taxon>Bdelloidea</taxon>
        <taxon>Philodinida</taxon>
        <taxon>Philodinidae</taxon>
        <taxon>Rotaria</taxon>
    </lineage>
</organism>
<comment type="caution">
    <text evidence="3">The sequence shown here is derived from an EMBL/GenBank/DDBJ whole genome shotgun (WGS) entry which is preliminary data.</text>
</comment>
<dbReference type="Proteomes" id="UP000663872">
    <property type="component" value="Unassembled WGS sequence"/>
</dbReference>
<evidence type="ECO:0000256" key="2">
    <source>
        <dbReference type="SAM" id="SignalP"/>
    </source>
</evidence>
<keyword evidence="2" id="KW-0732">Signal</keyword>
<dbReference type="InterPro" id="IPR036179">
    <property type="entry name" value="Ig-like_dom_sf"/>
</dbReference>
<evidence type="ECO:0008006" key="5">
    <source>
        <dbReference type="Google" id="ProtNLM"/>
    </source>
</evidence>
<dbReference type="Gene3D" id="2.60.40.10">
    <property type="entry name" value="Immunoglobulins"/>
    <property type="match status" value="1"/>
</dbReference>
<evidence type="ECO:0000313" key="4">
    <source>
        <dbReference type="Proteomes" id="UP000663872"/>
    </source>
</evidence>
<accession>A0A818YSR4</accession>
<sequence>MHSLPLRLVIFQSIAIVHCRYVIRGEKTRYSFFCPIPNGHWYGPNNQSIVSNSDRYEIQYSFDRTQLIIDYITLLHEGEYICQNNQTNDIIERYQLRLGTLNDILLAYFILTFSILIFIPIFWFLGKKYSGIKHQ</sequence>
<keyword evidence="1" id="KW-0472">Membrane</keyword>
<protein>
    <recommendedName>
        <fullName evidence="5">Ig-like domain-containing protein</fullName>
    </recommendedName>
</protein>
<dbReference type="CDD" id="cd00096">
    <property type="entry name" value="Ig"/>
    <property type="match status" value="1"/>
</dbReference>
<dbReference type="AlphaFoldDB" id="A0A818YSR4"/>
<feature type="signal peptide" evidence="2">
    <location>
        <begin position="1"/>
        <end position="19"/>
    </location>
</feature>
<reference evidence="3" key="1">
    <citation type="submission" date="2021-02" db="EMBL/GenBank/DDBJ databases">
        <authorList>
            <person name="Nowell W R."/>
        </authorList>
    </citation>
    <scope>NUCLEOTIDE SEQUENCE</scope>
</reference>
<keyword evidence="1" id="KW-0812">Transmembrane</keyword>
<dbReference type="SUPFAM" id="SSF48726">
    <property type="entry name" value="Immunoglobulin"/>
    <property type="match status" value="1"/>
</dbReference>
<dbReference type="EMBL" id="CAJNYT010005601">
    <property type="protein sequence ID" value="CAF3759536.1"/>
    <property type="molecule type" value="Genomic_DNA"/>
</dbReference>
<dbReference type="InterPro" id="IPR013783">
    <property type="entry name" value="Ig-like_fold"/>
</dbReference>
<proteinExistence type="predicted"/>
<name>A0A818YSR4_9BILA</name>